<evidence type="ECO:0000256" key="1">
    <source>
        <dbReference type="SAM" id="MobiDB-lite"/>
    </source>
</evidence>
<organism evidence="3 4">
    <name type="scientific">Alligator mississippiensis</name>
    <name type="common">American alligator</name>
    <dbReference type="NCBI Taxonomy" id="8496"/>
    <lineage>
        <taxon>Eukaryota</taxon>
        <taxon>Metazoa</taxon>
        <taxon>Chordata</taxon>
        <taxon>Craniata</taxon>
        <taxon>Vertebrata</taxon>
        <taxon>Euteleostomi</taxon>
        <taxon>Archelosauria</taxon>
        <taxon>Archosauria</taxon>
        <taxon>Crocodylia</taxon>
        <taxon>Alligatoridae</taxon>
        <taxon>Alligatorinae</taxon>
        <taxon>Alligator</taxon>
    </lineage>
</organism>
<feature type="region of interest" description="Disordered" evidence="1">
    <location>
        <begin position="36"/>
        <end position="135"/>
    </location>
</feature>
<keyword evidence="4" id="KW-1185">Reference proteome</keyword>
<dbReference type="Proteomes" id="UP000050525">
    <property type="component" value="Unassembled WGS sequence"/>
</dbReference>
<keyword evidence="2" id="KW-0472">Membrane</keyword>
<evidence type="ECO:0000313" key="4">
    <source>
        <dbReference type="Proteomes" id="UP000050525"/>
    </source>
</evidence>
<keyword evidence="2" id="KW-0812">Transmembrane</keyword>
<feature type="compositionally biased region" description="Basic and acidic residues" evidence="1">
    <location>
        <begin position="114"/>
        <end position="126"/>
    </location>
</feature>
<sequence>MEIDLLSSPWDSSRSSSPCEEDLTMYEALTVTDLLPGTAESLSKQEEERQARQQKHPWRRAGLPQKDGARTDISPRHSQVITTLFDSERKLQAPRKKPASREEVQNPPFEDFTEALRDPDSRDVKSPEQALKNPRACVYHTSLAEYAQGDPLPSPKSAVTPAETTQEQNNLKAQPEAKTQSHLQHLSKSTQTEEPSQSPGFPSGGGNKNSLGFEKRNSPLLRGGAGRKWPEGSEAECEEELKELGWISYGFTTEPLYRKLDCSQGDGVDVRTVTEERDDHLMYSFDYGHRHCYRLKRDHEGAYTMKLAESSEKAIQENLREFFGFLRILVHAVTLFLVELARFLSKSVVQVLLVGLLTVVGDHMLKPFLVAVFNSILQPLLIFLLNVLCSIRNLTYPVIDILKGVCLQAGKKGERTRSSLAK</sequence>
<accession>A0A151N534</accession>
<dbReference type="AlphaFoldDB" id="A0A151N534"/>
<reference evidence="3 4" key="1">
    <citation type="journal article" date="2012" name="Genome Biol.">
        <title>Sequencing three crocodilian genomes to illuminate the evolution of archosaurs and amniotes.</title>
        <authorList>
            <person name="St John J.A."/>
            <person name="Braun E.L."/>
            <person name="Isberg S.R."/>
            <person name="Miles L.G."/>
            <person name="Chong A.Y."/>
            <person name="Gongora J."/>
            <person name="Dalzell P."/>
            <person name="Moran C."/>
            <person name="Bed'hom B."/>
            <person name="Abzhanov A."/>
            <person name="Burgess S.C."/>
            <person name="Cooksey A.M."/>
            <person name="Castoe T.A."/>
            <person name="Crawford N.G."/>
            <person name="Densmore L.D."/>
            <person name="Drew J.C."/>
            <person name="Edwards S.V."/>
            <person name="Faircloth B.C."/>
            <person name="Fujita M.K."/>
            <person name="Greenwold M.J."/>
            <person name="Hoffmann F.G."/>
            <person name="Howard J.M."/>
            <person name="Iguchi T."/>
            <person name="Janes D.E."/>
            <person name="Khan S.Y."/>
            <person name="Kohno S."/>
            <person name="de Koning A.J."/>
            <person name="Lance S.L."/>
            <person name="McCarthy F.M."/>
            <person name="McCormack J.E."/>
            <person name="Merchant M.E."/>
            <person name="Peterson D.G."/>
            <person name="Pollock D.D."/>
            <person name="Pourmand N."/>
            <person name="Raney B.J."/>
            <person name="Roessler K.A."/>
            <person name="Sanford J.R."/>
            <person name="Sawyer R.H."/>
            <person name="Schmidt C.J."/>
            <person name="Triplett E.W."/>
            <person name="Tuberville T.D."/>
            <person name="Venegas-Anaya M."/>
            <person name="Howard J.T."/>
            <person name="Jarvis E.D."/>
            <person name="Guillette L.J.Jr."/>
            <person name="Glenn T.C."/>
            <person name="Green R.E."/>
            <person name="Ray D.A."/>
        </authorList>
    </citation>
    <scope>NUCLEOTIDE SEQUENCE [LARGE SCALE GENOMIC DNA]</scope>
    <source>
        <strain evidence="3">KSC_2009_1</strain>
    </source>
</reference>
<protein>
    <submittedName>
        <fullName evidence="3">Uncharacterized protein</fullName>
    </submittedName>
</protein>
<feature type="compositionally biased region" description="Polar residues" evidence="1">
    <location>
        <begin position="162"/>
        <end position="194"/>
    </location>
</feature>
<comment type="caution">
    <text evidence="3">The sequence shown here is derived from an EMBL/GenBank/DDBJ whole genome shotgun (WGS) entry which is preliminary data.</text>
</comment>
<proteinExistence type="predicted"/>
<name>A0A151N534_ALLMI</name>
<evidence type="ECO:0000313" key="3">
    <source>
        <dbReference type="EMBL" id="KYO31908.1"/>
    </source>
</evidence>
<gene>
    <name evidence="3" type="ORF">Y1Q_0018846</name>
</gene>
<keyword evidence="2" id="KW-1133">Transmembrane helix</keyword>
<feature type="compositionally biased region" description="Low complexity" evidence="1">
    <location>
        <begin position="1"/>
        <end position="18"/>
    </location>
</feature>
<dbReference type="EMBL" id="AKHW03004012">
    <property type="protein sequence ID" value="KYO31908.1"/>
    <property type="molecule type" value="Genomic_DNA"/>
</dbReference>
<feature type="region of interest" description="Disordered" evidence="1">
    <location>
        <begin position="147"/>
        <end position="232"/>
    </location>
</feature>
<feature type="transmembrane region" description="Helical" evidence="2">
    <location>
        <begin position="371"/>
        <end position="389"/>
    </location>
</feature>
<evidence type="ECO:0000256" key="2">
    <source>
        <dbReference type="SAM" id="Phobius"/>
    </source>
</evidence>
<feature type="compositionally biased region" description="Polar residues" evidence="1">
    <location>
        <begin position="76"/>
        <end position="85"/>
    </location>
</feature>
<feature type="region of interest" description="Disordered" evidence="1">
    <location>
        <begin position="1"/>
        <end position="21"/>
    </location>
</feature>